<organism evidence="4 5">
    <name type="scientific">Liparis tanakae</name>
    <name type="common">Tanaka's snailfish</name>
    <dbReference type="NCBI Taxonomy" id="230148"/>
    <lineage>
        <taxon>Eukaryota</taxon>
        <taxon>Metazoa</taxon>
        <taxon>Chordata</taxon>
        <taxon>Craniata</taxon>
        <taxon>Vertebrata</taxon>
        <taxon>Euteleostomi</taxon>
        <taxon>Actinopterygii</taxon>
        <taxon>Neopterygii</taxon>
        <taxon>Teleostei</taxon>
        <taxon>Neoteleostei</taxon>
        <taxon>Acanthomorphata</taxon>
        <taxon>Eupercaria</taxon>
        <taxon>Perciformes</taxon>
        <taxon>Cottioidei</taxon>
        <taxon>Cottales</taxon>
        <taxon>Liparidae</taxon>
        <taxon>Liparis</taxon>
    </lineage>
</organism>
<evidence type="ECO:0000313" key="4">
    <source>
        <dbReference type="EMBL" id="TNN56740.1"/>
    </source>
</evidence>
<feature type="signal peptide" evidence="3">
    <location>
        <begin position="1"/>
        <end position="20"/>
    </location>
</feature>
<dbReference type="InterPro" id="IPR036259">
    <property type="entry name" value="MFS_trans_sf"/>
</dbReference>
<comment type="subcellular location">
    <subcellularLocation>
        <location evidence="1">Membrane</location>
        <topology evidence="1">Multi-pass membrane protein</topology>
    </subcellularLocation>
</comment>
<evidence type="ECO:0000256" key="2">
    <source>
        <dbReference type="SAM" id="MobiDB-lite"/>
    </source>
</evidence>
<evidence type="ECO:0000256" key="3">
    <source>
        <dbReference type="SAM" id="SignalP"/>
    </source>
</evidence>
<name>A0A4Z2GU48_9TELE</name>
<evidence type="ECO:0000256" key="1">
    <source>
        <dbReference type="ARBA" id="ARBA00004141"/>
    </source>
</evidence>
<dbReference type="Gene3D" id="1.20.1250.20">
    <property type="entry name" value="MFS general substrate transporter like domains"/>
    <property type="match status" value="1"/>
</dbReference>
<dbReference type="Proteomes" id="UP000314294">
    <property type="component" value="Unassembled WGS sequence"/>
</dbReference>
<reference evidence="4 5" key="1">
    <citation type="submission" date="2019-03" db="EMBL/GenBank/DDBJ databases">
        <title>First draft genome of Liparis tanakae, snailfish: a comprehensive survey of snailfish specific genes.</title>
        <authorList>
            <person name="Kim W."/>
            <person name="Song I."/>
            <person name="Jeong J.-H."/>
            <person name="Kim D."/>
            <person name="Kim S."/>
            <person name="Ryu S."/>
            <person name="Song J.Y."/>
            <person name="Lee S.K."/>
        </authorList>
    </citation>
    <scope>NUCLEOTIDE SEQUENCE [LARGE SCALE GENOMIC DNA]</scope>
    <source>
        <tissue evidence="4">Muscle</tissue>
    </source>
</reference>
<proteinExistence type="predicted"/>
<evidence type="ECO:0000313" key="5">
    <source>
        <dbReference type="Proteomes" id="UP000314294"/>
    </source>
</evidence>
<dbReference type="GO" id="GO:0016020">
    <property type="term" value="C:membrane"/>
    <property type="evidence" value="ECO:0007669"/>
    <property type="project" value="UniProtKB-SubCell"/>
</dbReference>
<keyword evidence="3" id="KW-0732">Signal</keyword>
<keyword evidence="4" id="KW-0762">Sugar transport</keyword>
<feature type="compositionally biased region" description="Low complexity" evidence="2">
    <location>
        <begin position="38"/>
        <end position="55"/>
    </location>
</feature>
<protein>
    <submittedName>
        <fullName evidence="4">Solute carrier family 2, facilitated glucose transporter member 3</fullName>
    </submittedName>
</protein>
<feature type="chain" id="PRO_5021469117" evidence="3">
    <location>
        <begin position="21"/>
        <end position="99"/>
    </location>
</feature>
<accession>A0A4Z2GU48</accession>
<feature type="region of interest" description="Disordered" evidence="2">
    <location>
        <begin position="35"/>
        <end position="55"/>
    </location>
</feature>
<gene>
    <name evidence="4" type="primary">SLC2A3_0</name>
    <name evidence="4" type="ORF">EYF80_033085</name>
</gene>
<dbReference type="AlphaFoldDB" id="A0A4Z2GU48"/>
<comment type="caution">
    <text evidence="4">The sequence shown here is derived from an EMBL/GenBank/DDBJ whole genome shotgun (WGS) entry which is preliminary data.</text>
</comment>
<keyword evidence="4" id="KW-0813">Transport</keyword>
<sequence>MGFLIFFFIFTFLKVPETRGKTFDEIARCFGGDGAGRPASSSIEAPPASASTATTLTASPVKEKLPLVAAAAAVAPPPASETTPLQEKAKPTANDSVEL</sequence>
<feature type="region of interest" description="Disordered" evidence="2">
    <location>
        <begin position="76"/>
        <end position="99"/>
    </location>
</feature>
<keyword evidence="5" id="KW-1185">Reference proteome</keyword>
<dbReference type="EMBL" id="SRLO01000422">
    <property type="protein sequence ID" value="TNN56740.1"/>
    <property type="molecule type" value="Genomic_DNA"/>
</dbReference>